<protein>
    <submittedName>
        <fullName evidence="7">Bacterial regulatory protein, TetR family protein 4</fullName>
    </submittedName>
</protein>
<dbReference type="InterPro" id="IPR050109">
    <property type="entry name" value="HTH-type_TetR-like_transc_reg"/>
</dbReference>
<dbReference type="InterPro" id="IPR023772">
    <property type="entry name" value="DNA-bd_HTH_TetR-type_CS"/>
</dbReference>
<dbReference type="Pfam" id="PF17932">
    <property type="entry name" value="TetR_C_24"/>
    <property type="match status" value="1"/>
</dbReference>
<dbReference type="AlphaFoldDB" id="A0A375C5W1"/>
<evidence type="ECO:0000256" key="2">
    <source>
        <dbReference type="ARBA" id="ARBA00023015"/>
    </source>
</evidence>
<keyword evidence="1" id="KW-0678">Repressor</keyword>
<sequence>MGRKRQIGTPEGDEKQLAILDAAASVFMKLGFAATSLDDISDSYGATKGIIYYHFRSKTILFFAVQRRAMELTRAAIEPAASSEAPARQRLESMAFAHSLLMMEHLDYLRVAAQGLELQLGGRTTEEERAEIKRITALRDGNERLYLQVLEEGVANGEFREMDVRIVVKALLGALNWTSRWYQPRKSETRKDREAIAAEIARYAVNGLNR</sequence>
<comment type="caution">
    <text evidence="7">The sequence shown here is derived from an EMBL/GenBank/DDBJ whole genome shotgun (WGS) entry which is preliminary data.</text>
</comment>
<evidence type="ECO:0000256" key="1">
    <source>
        <dbReference type="ARBA" id="ARBA00022491"/>
    </source>
</evidence>
<dbReference type="OrthoDB" id="5523834at2"/>
<accession>A0A375C5W1</accession>
<evidence type="ECO:0000256" key="5">
    <source>
        <dbReference type="PROSITE-ProRule" id="PRU00335"/>
    </source>
</evidence>
<dbReference type="PROSITE" id="PS50977">
    <property type="entry name" value="HTH_TETR_2"/>
    <property type="match status" value="1"/>
</dbReference>
<dbReference type="SUPFAM" id="SSF46689">
    <property type="entry name" value="Homeodomain-like"/>
    <property type="match status" value="1"/>
</dbReference>
<name>A0A375C5W1_9BURK</name>
<keyword evidence="4" id="KW-0804">Transcription</keyword>
<dbReference type="InterPro" id="IPR001647">
    <property type="entry name" value="HTH_TetR"/>
</dbReference>
<evidence type="ECO:0000313" key="7">
    <source>
        <dbReference type="EMBL" id="SOY63215.1"/>
    </source>
</evidence>
<gene>
    <name evidence="7" type="ORF">CBM2587_B60227</name>
</gene>
<feature type="domain" description="HTH tetR-type" evidence="6">
    <location>
        <begin position="13"/>
        <end position="73"/>
    </location>
</feature>
<reference evidence="7" key="1">
    <citation type="submission" date="2018-01" db="EMBL/GenBank/DDBJ databases">
        <authorList>
            <person name="Clerissi C."/>
        </authorList>
    </citation>
    <scope>NUCLEOTIDE SEQUENCE</scope>
    <source>
        <strain evidence="7">Cupriavidus sp. LMG 19464</strain>
    </source>
</reference>
<dbReference type="InterPro" id="IPR009057">
    <property type="entry name" value="Homeodomain-like_sf"/>
</dbReference>
<keyword evidence="2" id="KW-0805">Transcription regulation</keyword>
<dbReference type="PRINTS" id="PR00455">
    <property type="entry name" value="HTHTETR"/>
</dbReference>
<dbReference type="Pfam" id="PF00440">
    <property type="entry name" value="TetR_N"/>
    <property type="match status" value="1"/>
</dbReference>
<dbReference type="PROSITE" id="PS01081">
    <property type="entry name" value="HTH_TETR_1"/>
    <property type="match status" value="1"/>
</dbReference>
<dbReference type="RefSeq" id="WP_116358420.1">
    <property type="nucleotide sequence ID" value="NZ_LT976854.1"/>
</dbReference>
<dbReference type="Gene3D" id="1.10.10.60">
    <property type="entry name" value="Homeodomain-like"/>
    <property type="match status" value="1"/>
</dbReference>
<evidence type="ECO:0000259" key="6">
    <source>
        <dbReference type="PROSITE" id="PS50977"/>
    </source>
</evidence>
<evidence type="ECO:0000256" key="3">
    <source>
        <dbReference type="ARBA" id="ARBA00023125"/>
    </source>
</evidence>
<dbReference type="SUPFAM" id="SSF48498">
    <property type="entry name" value="Tetracyclin repressor-like, C-terminal domain"/>
    <property type="match status" value="1"/>
</dbReference>
<dbReference type="PANTHER" id="PTHR30055">
    <property type="entry name" value="HTH-TYPE TRANSCRIPTIONAL REGULATOR RUTR"/>
    <property type="match status" value="1"/>
</dbReference>
<evidence type="ECO:0000256" key="4">
    <source>
        <dbReference type="ARBA" id="ARBA00023163"/>
    </source>
</evidence>
<feature type="DNA-binding region" description="H-T-H motif" evidence="5">
    <location>
        <begin position="36"/>
        <end position="55"/>
    </location>
</feature>
<organism evidence="7">
    <name type="scientific">Cupriavidus taiwanensis</name>
    <dbReference type="NCBI Taxonomy" id="164546"/>
    <lineage>
        <taxon>Bacteria</taxon>
        <taxon>Pseudomonadati</taxon>
        <taxon>Pseudomonadota</taxon>
        <taxon>Betaproteobacteria</taxon>
        <taxon>Burkholderiales</taxon>
        <taxon>Burkholderiaceae</taxon>
        <taxon>Cupriavidus</taxon>
    </lineage>
</organism>
<dbReference type="PANTHER" id="PTHR30055:SF240">
    <property type="entry name" value="HTH-TYPE TRANSCRIPTIONAL REGULATOR ACRR"/>
    <property type="match status" value="1"/>
</dbReference>
<dbReference type="EMBL" id="OFSQ01000035">
    <property type="protein sequence ID" value="SOY63215.1"/>
    <property type="molecule type" value="Genomic_DNA"/>
</dbReference>
<keyword evidence="3 5" id="KW-0238">DNA-binding</keyword>
<proteinExistence type="predicted"/>
<dbReference type="GO" id="GO:0003700">
    <property type="term" value="F:DNA-binding transcription factor activity"/>
    <property type="evidence" value="ECO:0007669"/>
    <property type="project" value="TreeGrafter"/>
</dbReference>
<dbReference type="GO" id="GO:0000976">
    <property type="term" value="F:transcription cis-regulatory region binding"/>
    <property type="evidence" value="ECO:0007669"/>
    <property type="project" value="TreeGrafter"/>
</dbReference>
<dbReference type="InterPro" id="IPR041490">
    <property type="entry name" value="KstR2_TetR_C"/>
</dbReference>
<dbReference type="Gene3D" id="1.10.357.10">
    <property type="entry name" value="Tetracycline Repressor, domain 2"/>
    <property type="match status" value="1"/>
</dbReference>
<dbReference type="InterPro" id="IPR036271">
    <property type="entry name" value="Tet_transcr_reg_TetR-rel_C_sf"/>
</dbReference>
<dbReference type="Proteomes" id="UP000256780">
    <property type="component" value="Chromosome CBM2587_b"/>
</dbReference>